<proteinExistence type="inferred from homology"/>
<dbReference type="SMART" id="SM00563">
    <property type="entry name" value="PlsC"/>
    <property type="match status" value="1"/>
</dbReference>
<comment type="pathway">
    <text evidence="2">Glycolipid biosynthesis; glycosylphosphatidylinositol-anchor biosynthesis.</text>
</comment>
<dbReference type="UniPathway" id="UPA00196"/>
<dbReference type="HOGENOM" id="CLU_019267_0_0_1"/>
<keyword evidence="6" id="KW-0444">Lipid biosynthesis</keyword>
<dbReference type="CDD" id="cd03796">
    <property type="entry name" value="GT4_PIG-A-like"/>
    <property type="match status" value="1"/>
</dbReference>
<feature type="compositionally biased region" description="Acidic residues" evidence="7">
    <location>
        <begin position="301"/>
        <end position="310"/>
    </location>
</feature>
<keyword evidence="8" id="KW-1133">Transmembrane helix</keyword>
<sequence>MWEVIYYLNLTLYTILLLSISFIAVLIAVVCSLTGRRLNTNYYVARTFYRVAGPILGWKFKVEGEQYLWELSGEHGGGKAGEKGRSMVMVGNHQSFVDILYLGRIFPKHAAIMAKKSLQWIPGLGWFMMMSGTVFINRSNNKSAIASLQQAGEEMKRKRISLWIFPEGTRHNSPEPELLKFKKGAFYLAVQAGVPIVPVVCENYNHLFNGKSHFRRGTLRIKVLPPIPTAGLSTADVPKLIEKTRNAMLQTLQEISTPSPATSQTGSPDPLLGRSGRGREGYYTSGSPVPPEGVSSTVEIGAEEEAEAAVEDAVGREEADNGERHAPVLSQNDRADETMTTAENVQKSSPKRLAIAMVSDFFFPIIGGVEGHIYSLSVELMRRGHKVIVITHSHPDRSGVHYLAPSLKVYYLPYLPIASSASLPNFLLFLPYFRHIILSENIQLVHGHGALSSLAHEAVLHAPLLGVKAVFTDHSLFGFGDAVGVLTNKLLGAALRCVDEVICVSNTGRENTVLRAQLDPSIVSVIPNALEAEHFKPDPSRADPDWITIVVISRLVHRKGIDLLISSAPQICALFPKVRFIIGGDGPKMVELEQMREKYELQGRVELLGRVNPEDVRDVLTKGQIYLSNSLTEAFGISIIEAASAGLFVVATKVGGVPEILPQDMIEFCRADEDDVIRALTHAIHTIQSLRHSPWSAHIRVRDMYSWSRVASRAEIVYLRAMCRPHREIGERMKRYLELGPVFGAVMCCILAVEHYFFWLLEWWNPRDKIQQVVKFQDVERFEDGGKKEGNKSG</sequence>
<feature type="domain" description="Phospholipid/glycerol acyltransferase" evidence="9">
    <location>
        <begin position="87"/>
        <end position="204"/>
    </location>
</feature>
<dbReference type="Pfam" id="PF00534">
    <property type="entry name" value="Glycos_transf_1"/>
    <property type="match status" value="1"/>
</dbReference>
<evidence type="ECO:0000256" key="6">
    <source>
        <dbReference type="RuleBase" id="RU361267"/>
    </source>
</evidence>
<dbReference type="GO" id="GO:0006506">
    <property type="term" value="P:GPI anchor biosynthetic process"/>
    <property type="evidence" value="ECO:0007669"/>
    <property type="project" value="UniProtKB-UniPathway"/>
</dbReference>
<dbReference type="NCBIfam" id="TIGR00530">
    <property type="entry name" value="AGP_acyltrn"/>
    <property type="match status" value="1"/>
</dbReference>
<feature type="transmembrane region" description="Helical" evidence="8">
    <location>
        <begin position="12"/>
        <end position="33"/>
    </location>
</feature>
<evidence type="ECO:0000313" key="10">
    <source>
        <dbReference type="EMBL" id="KIR49930.1"/>
    </source>
</evidence>
<dbReference type="InterPro" id="IPR002123">
    <property type="entry name" value="Plipid/glycerol_acylTrfase"/>
</dbReference>
<evidence type="ECO:0000256" key="5">
    <source>
        <dbReference type="ARBA" id="ARBA00022679"/>
    </source>
</evidence>
<dbReference type="Pfam" id="PF01553">
    <property type="entry name" value="Acyltransferase"/>
    <property type="match status" value="1"/>
</dbReference>
<reference evidence="10" key="1">
    <citation type="submission" date="2015-01" db="EMBL/GenBank/DDBJ databases">
        <title>The Genome Sequence of Cryptococcus gattii CA1280.</title>
        <authorList>
            <consortium name="The Broad Institute Genomics Platform"/>
            <person name="Cuomo C."/>
            <person name="Litvintseva A."/>
            <person name="Chen Y."/>
            <person name="Heitman J."/>
            <person name="Sun S."/>
            <person name="Springer D."/>
            <person name="Dromer F."/>
            <person name="Young S."/>
            <person name="Zeng Q."/>
            <person name="Gargeya S."/>
            <person name="Abouelleil A."/>
            <person name="Alvarado L."/>
            <person name="Chapman S.B."/>
            <person name="Gainer-Dewar J."/>
            <person name="Goldberg J."/>
            <person name="Griggs A."/>
            <person name="Gujja S."/>
            <person name="Hansen M."/>
            <person name="Howarth C."/>
            <person name="Imamovic A."/>
            <person name="Larimer J."/>
            <person name="Murphy C."/>
            <person name="Naylor J."/>
            <person name="Pearson M."/>
            <person name="Priest M."/>
            <person name="Roberts A."/>
            <person name="Saif S."/>
            <person name="Shea T."/>
            <person name="Sykes S."/>
            <person name="Wortman J."/>
            <person name="Nusbaum C."/>
            <person name="Birren B."/>
        </authorList>
    </citation>
    <scope>NUCLEOTIDE SEQUENCE [LARGE SCALE GENOMIC DNA]</scope>
    <source>
        <strain evidence="10">CA1280</strain>
    </source>
</reference>
<feature type="transmembrane region" description="Helical" evidence="8">
    <location>
        <begin position="736"/>
        <end position="759"/>
    </location>
</feature>
<dbReference type="PANTHER" id="PTHR45871:SF1">
    <property type="entry name" value="PHOSPHATIDYLINOSITOL N-ACETYLGLUCOSAMINYLTRANSFERASE SUBUNIT A"/>
    <property type="match status" value="1"/>
</dbReference>
<keyword evidence="4" id="KW-0328">Glycosyltransferase</keyword>
<dbReference type="AlphaFoldDB" id="A0A0D0VX06"/>
<evidence type="ECO:0000259" key="9">
    <source>
        <dbReference type="SMART" id="SM00563"/>
    </source>
</evidence>
<evidence type="ECO:0000256" key="3">
    <source>
        <dbReference type="ARBA" id="ARBA00022502"/>
    </source>
</evidence>
<feature type="region of interest" description="Disordered" evidence="7">
    <location>
        <begin position="253"/>
        <end position="346"/>
    </location>
</feature>
<keyword evidence="6" id="KW-0594">Phospholipid biosynthesis</keyword>
<organism evidence="10">
    <name type="scientific">Cryptococcus bacillisporus CA1280</name>
    <dbReference type="NCBI Taxonomy" id="1296109"/>
    <lineage>
        <taxon>Eukaryota</taxon>
        <taxon>Fungi</taxon>
        <taxon>Dikarya</taxon>
        <taxon>Basidiomycota</taxon>
        <taxon>Agaricomycotina</taxon>
        <taxon>Tremellomycetes</taxon>
        <taxon>Tremellales</taxon>
        <taxon>Cryptococcaceae</taxon>
        <taxon>Cryptococcus</taxon>
        <taxon>Cryptococcus gattii species complex</taxon>
    </lineage>
</organism>
<feature type="compositionally biased region" description="Low complexity" evidence="7">
    <location>
        <begin position="284"/>
        <end position="299"/>
    </location>
</feature>
<evidence type="ECO:0000256" key="1">
    <source>
        <dbReference type="ARBA" id="ARBA00003265"/>
    </source>
</evidence>
<dbReference type="PANTHER" id="PTHR45871">
    <property type="entry name" value="N-ACETYLGLUCOSAMINYL-PHOSPHATIDYLINOSITOL BIOSYNTHETIC PROTEIN"/>
    <property type="match status" value="1"/>
</dbReference>
<keyword evidence="6" id="KW-0443">Lipid metabolism</keyword>
<evidence type="ECO:0000256" key="7">
    <source>
        <dbReference type="SAM" id="MobiDB-lite"/>
    </source>
</evidence>
<keyword evidence="5 6" id="KW-0808">Transferase</keyword>
<comment type="domain">
    <text evidence="6">The HXXXXD motif is essential for acyltransferase activity and may constitute the binding site for the phosphate moiety of the glycerol-3-phosphate.</text>
</comment>
<keyword evidence="6" id="KW-1208">Phospholipid metabolism</keyword>
<gene>
    <name evidence="10" type="ORF">I312_01024</name>
</gene>
<dbReference type="InterPro" id="IPR001296">
    <property type="entry name" value="Glyco_trans_1"/>
</dbReference>
<accession>A0A0D0VX06</accession>
<dbReference type="Gene3D" id="3.40.50.2000">
    <property type="entry name" value="Glycogen Phosphorylase B"/>
    <property type="match status" value="2"/>
</dbReference>
<evidence type="ECO:0000256" key="4">
    <source>
        <dbReference type="ARBA" id="ARBA00022676"/>
    </source>
</evidence>
<keyword evidence="8" id="KW-0472">Membrane</keyword>
<dbReference type="Pfam" id="PF08288">
    <property type="entry name" value="PIGA"/>
    <property type="match status" value="1"/>
</dbReference>
<dbReference type="InterPro" id="IPR004552">
    <property type="entry name" value="AGP_acyltrans"/>
</dbReference>
<keyword evidence="6" id="KW-0012">Acyltransferase</keyword>
<feature type="compositionally biased region" description="Polar residues" evidence="7">
    <location>
        <begin position="253"/>
        <end position="267"/>
    </location>
</feature>
<comment type="catalytic activity">
    <reaction evidence="6">
        <text>a 1-acyl-sn-glycero-3-phosphate + an acyl-CoA = a 1,2-diacyl-sn-glycero-3-phosphate + CoA</text>
        <dbReference type="Rhea" id="RHEA:19709"/>
        <dbReference type="ChEBI" id="CHEBI:57287"/>
        <dbReference type="ChEBI" id="CHEBI:57970"/>
        <dbReference type="ChEBI" id="CHEBI:58342"/>
        <dbReference type="ChEBI" id="CHEBI:58608"/>
        <dbReference type="EC" id="2.3.1.51"/>
    </reaction>
</comment>
<comment type="function">
    <text evidence="1">Catalytic subunit in the complex catalyzing the transfer of N-acetylglucosamine from UDP-N-acetylglucosamine to phosphatidylinositol, the first step of GPI biosynthesis.</text>
</comment>
<feature type="compositionally biased region" description="Basic and acidic residues" evidence="7">
    <location>
        <begin position="313"/>
        <end position="326"/>
    </location>
</feature>
<dbReference type="EC" id="2.3.1.51" evidence="6"/>
<comment type="similarity">
    <text evidence="6">Belongs to the 1-acyl-sn-glycerol-3-phosphate acyltransferase family.</text>
</comment>
<dbReference type="GO" id="GO:0003841">
    <property type="term" value="F:1-acylglycerol-3-phosphate O-acyltransferase activity"/>
    <property type="evidence" value="ECO:0007669"/>
    <property type="project" value="UniProtKB-UniRule"/>
</dbReference>
<dbReference type="GO" id="GO:0000506">
    <property type="term" value="C:glycosylphosphatidylinositol-N-acetylglucosaminyltransferase (GPI-GnT) complex"/>
    <property type="evidence" value="ECO:0007669"/>
    <property type="project" value="InterPro"/>
</dbReference>
<dbReference type="OrthoDB" id="734129at2759"/>
<evidence type="ECO:0000256" key="2">
    <source>
        <dbReference type="ARBA" id="ARBA00004687"/>
    </source>
</evidence>
<dbReference type="SUPFAM" id="SSF53756">
    <property type="entry name" value="UDP-Glycosyltransferase/glycogen phosphorylase"/>
    <property type="match status" value="1"/>
</dbReference>
<keyword evidence="8" id="KW-0812">Transmembrane</keyword>
<dbReference type="InterPro" id="IPR013234">
    <property type="entry name" value="PIGA_GPI_anchor_biosynthesis"/>
</dbReference>
<dbReference type="EMBL" id="KN847974">
    <property type="protein sequence ID" value="KIR49930.1"/>
    <property type="molecule type" value="Genomic_DNA"/>
</dbReference>
<dbReference type="SUPFAM" id="SSF69593">
    <property type="entry name" value="Glycerol-3-phosphate (1)-acyltransferase"/>
    <property type="match status" value="1"/>
</dbReference>
<dbReference type="CDD" id="cd07989">
    <property type="entry name" value="LPLAT_AGPAT-like"/>
    <property type="match status" value="1"/>
</dbReference>
<dbReference type="GO" id="GO:0017176">
    <property type="term" value="F:phosphatidylinositol N-acetylglucosaminyltransferase activity"/>
    <property type="evidence" value="ECO:0007669"/>
    <property type="project" value="InterPro"/>
</dbReference>
<protein>
    <recommendedName>
        <fullName evidence="6">1-acyl-sn-glycerol-3-phosphate acyltransferase</fullName>
        <ecNumber evidence="6">2.3.1.51</ecNumber>
    </recommendedName>
</protein>
<evidence type="ECO:0000256" key="8">
    <source>
        <dbReference type="SAM" id="Phobius"/>
    </source>
</evidence>
<keyword evidence="3" id="KW-0337">GPI-anchor biosynthesis</keyword>
<dbReference type="InterPro" id="IPR039507">
    <property type="entry name" value="PIG-A/GPI3"/>
</dbReference>
<dbReference type="FunFam" id="3.40.50.2000:FF:000093">
    <property type="entry name" value="UDP-GlcNAc:PI a1-6 GlcNAc-transferase"/>
    <property type="match status" value="1"/>
</dbReference>
<name>A0A0D0VX06_CRYGA</name>